<dbReference type="OrthoDB" id="482707at2"/>
<keyword evidence="2" id="KW-1185">Reference proteome</keyword>
<protein>
    <recommendedName>
        <fullName evidence="3">DUF4360 domain-containing protein</fullName>
    </recommendedName>
</protein>
<evidence type="ECO:0008006" key="3">
    <source>
        <dbReference type="Google" id="ProtNLM"/>
    </source>
</evidence>
<accession>A0A1W2F190</accession>
<sequence length="190" mass="20402">MLNALTAAVLALSAVVPPPSPVTIEVLSLKGDGCAAGSAAVAMSLDNQAFTVTYSDFIVQAHGSDVRRTCEISLRVNHPDDYTYGIAQTDYRGFAHIGAGSRGIMKGHYFFPGMPTRHSSHAYPGPLSDNWQATDQLPPGDVLHGPCRQRKPLTVNAELRVVGKSATSFMTMDSTDSSVSSTFRLSWRKC</sequence>
<dbReference type="PANTHER" id="PTHR38847:SF1">
    <property type="entry name" value="PSEUDOURIDINE SYNTHASE RSUA_RLUA-LIKE DOMAIN-CONTAINING PROTEIN"/>
    <property type="match status" value="1"/>
</dbReference>
<evidence type="ECO:0000313" key="1">
    <source>
        <dbReference type="EMBL" id="SMD15690.1"/>
    </source>
</evidence>
<dbReference type="AlphaFoldDB" id="A0A1W2F190"/>
<name>A0A1W2F190_KIBAR</name>
<dbReference type="Pfam" id="PF14273">
    <property type="entry name" value="DUF4360"/>
    <property type="match status" value="1"/>
</dbReference>
<proteinExistence type="predicted"/>
<evidence type="ECO:0000313" key="2">
    <source>
        <dbReference type="Proteomes" id="UP000192674"/>
    </source>
</evidence>
<gene>
    <name evidence="1" type="ORF">SAMN05661093_05317</name>
</gene>
<organism evidence="1 2">
    <name type="scientific">Kibdelosporangium aridum</name>
    <dbReference type="NCBI Taxonomy" id="2030"/>
    <lineage>
        <taxon>Bacteria</taxon>
        <taxon>Bacillati</taxon>
        <taxon>Actinomycetota</taxon>
        <taxon>Actinomycetes</taxon>
        <taxon>Pseudonocardiales</taxon>
        <taxon>Pseudonocardiaceae</taxon>
        <taxon>Kibdelosporangium</taxon>
    </lineage>
</organism>
<dbReference type="Proteomes" id="UP000192674">
    <property type="component" value="Unassembled WGS sequence"/>
</dbReference>
<reference evidence="1 2" key="1">
    <citation type="submission" date="2017-04" db="EMBL/GenBank/DDBJ databases">
        <authorList>
            <person name="Afonso C.L."/>
            <person name="Miller P.J."/>
            <person name="Scott M.A."/>
            <person name="Spackman E."/>
            <person name="Goraichik I."/>
            <person name="Dimitrov K.M."/>
            <person name="Suarez D.L."/>
            <person name="Swayne D.E."/>
        </authorList>
    </citation>
    <scope>NUCLEOTIDE SEQUENCE [LARGE SCALE GENOMIC DNA]</scope>
    <source>
        <strain evidence="1 2">DSM 43828</strain>
    </source>
</reference>
<dbReference type="PANTHER" id="PTHR38847">
    <property type="match status" value="1"/>
</dbReference>
<dbReference type="RefSeq" id="WP_084429669.1">
    <property type="nucleotide sequence ID" value="NZ_FWXV01000004.1"/>
</dbReference>
<dbReference type="InterPro" id="IPR025649">
    <property type="entry name" value="DUF4360"/>
</dbReference>
<dbReference type="EMBL" id="FWXV01000004">
    <property type="protein sequence ID" value="SMD15690.1"/>
    <property type="molecule type" value="Genomic_DNA"/>
</dbReference>